<accession>A0A0E0FRM7</accession>
<reference evidence="1" key="1">
    <citation type="submission" date="2015-04" db="UniProtKB">
        <authorList>
            <consortium name="EnsemblPlants"/>
        </authorList>
    </citation>
    <scope>IDENTIFICATION</scope>
    <source>
        <strain evidence="1">SL10</strain>
    </source>
</reference>
<name>A0A0E0FRM7_ORYNI</name>
<reference evidence="1" key="2">
    <citation type="submission" date="2018-04" db="EMBL/GenBank/DDBJ databases">
        <title>OnivRS2 (Oryza nivara Reference Sequence Version 2).</title>
        <authorList>
            <person name="Zhang J."/>
            <person name="Kudrna D."/>
            <person name="Lee S."/>
            <person name="Talag J."/>
            <person name="Rajasekar S."/>
            <person name="Welchert J."/>
            <person name="Hsing Y.-I."/>
            <person name="Wing R.A."/>
        </authorList>
    </citation>
    <scope>NUCLEOTIDE SEQUENCE [LARGE SCALE GENOMIC DNA]</scope>
</reference>
<sequence>MELVVARSHGAKKRRGASQLGGGCRVARGNEARLRIIFRCVALLVNLVSELTKPTKQATMASEDKFDTLLRRIEEFKRRRVEADQRRSADLLSLKTVVEAWMTKVQKNAEDLQNSATTDMTSMELVAVENAIRAIYIDNRY</sequence>
<dbReference type="EnsemblPlants" id="ONIVA01G31390.1">
    <property type="protein sequence ID" value="ONIVA01G31390.1"/>
    <property type="gene ID" value="ONIVA01G31390"/>
</dbReference>
<proteinExistence type="predicted"/>
<organism evidence="1">
    <name type="scientific">Oryza nivara</name>
    <name type="common">Indian wild rice</name>
    <name type="synonym">Oryza sativa f. spontanea</name>
    <dbReference type="NCBI Taxonomy" id="4536"/>
    <lineage>
        <taxon>Eukaryota</taxon>
        <taxon>Viridiplantae</taxon>
        <taxon>Streptophyta</taxon>
        <taxon>Embryophyta</taxon>
        <taxon>Tracheophyta</taxon>
        <taxon>Spermatophyta</taxon>
        <taxon>Magnoliopsida</taxon>
        <taxon>Liliopsida</taxon>
        <taxon>Poales</taxon>
        <taxon>Poaceae</taxon>
        <taxon>BOP clade</taxon>
        <taxon>Oryzoideae</taxon>
        <taxon>Oryzeae</taxon>
        <taxon>Oryzinae</taxon>
        <taxon>Oryza</taxon>
    </lineage>
</organism>
<keyword evidence="2" id="KW-1185">Reference proteome</keyword>
<dbReference type="AlphaFoldDB" id="A0A0E0FRM7"/>
<dbReference type="Gramene" id="ONIVA01G31390.1">
    <property type="protein sequence ID" value="ONIVA01G31390.1"/>
    <property type="gene ID" value="ONIVA01G31390"/>
</dbReference>
<dbReference type="HOGENOM" id="CLU_1828408_0_0_1"/>
<evidence type="ECO:0000313" key="1">
    <source>
        <dbReference type="EnsemblPlants" id="ONIVA01G31390.1"/>
    </source>
</evidence>
<evidence type="ECO:0000313" key="2">
    <source>
        <dbReference type="Proteomes" id="UP000006591"/>
    </source>
</evidence>
<dbReference type="Proteomes" id="UP000006591">
    <property type="component" value="Chromosome 1"/>
</dbReference>
<protein>
    <submittedName>
        <fullName evidence="1">Uncharacterized protein</fullName>
    </submittedName>
</protein>